<feature type="binding site" evidence="2">
    <location>
        <position position="333"/>
    </location>
    <ligand>
        <name>Zn(2+)</name>
        <dbReference type="ChEBI" id="CHEBI:29105"/>
        <label>2</label>
    </ligand>
</feature>
<feature type="binding site" evidence="2">
    <location>
        <position position="54"/>
    </location>
    <ligand>
        <name>Zn(2+)</name>
        <dbReference type="ChEBI" id="CHEBI:29105"/>
        <label>1</label>
    </ligand>
</feature>
<reference evidence="6" key="1">
    <citation type="journal article" date="2014" name="Genome Biol. Evol.">
        <title>Pangenome evidence for extensive interdomain horizontal transfer affecting lineage core and shell genes in uncultured planktonic thaumarchaeota and euryarchaeota.</title>
        <authorList>
            <person name="Deschamps P."/>
            <person name="Zivanovic Y."/>
            <person name="Moreira D."/>
            <person name="Rodriguez-Valera F."/>
            <person name="Lopez-Garcia P."/>
        </authorList>
    </citation>
    <scope>NUCLEOTIDE SEQUENCE</scope>
</reference>
<keyword evidence="3" id="KW-0547">Nucleotide-binding</keyword>
<feature type="binding site" evidence="3">
    <location>
        <position position="214"/>
    </location>
    <ligand>
        <name>ATP</name>
        <dbReference type="ChEBI" id="CHEBI:30616"/>
    </ligand>
</feature>
<keyword evidence="1" id="KW-0808">Transferase</keyword>
<feature type="binding site" evidence="2">
    <location>
        <position position="330"/>
    </location>
    <ligand>
        <name>Zn(2+)</name>
        <dbReference type="ChEBI" id="CHEBI:29105"/>
        <label>2</label>
    </ligand>
</feature>
<dbReference type="InterPro" id="IPR035107">
    <property type="entry name" value="tRNA_thiolation_TtcA_Ctu1"/>
</dbReference>
<evidence type="ECO:0000313" key="6">
    <source>
        <dbReference type="EMBL" id="AIF02690.1"/>
    </source>
</evidence>
<feature type="binding site" evidence="3">
    <location>
        <position position="121"/>
    </location>
    <ligand>
        <name>ATP</name>
        <dbReference type="ChEBI" id="CHEBI:30616"/>
    </ligand>
</feature>
<dbReference type="AlphaFoldDB" id="A0A075GHM7"/>
<dbReference type="EMBL" id="KF900658">
    <property type="protein sequence ID" value="AIF02690.1"/>
    <property type="molecule type" value="Genomic_DNA"/>
</dbReference>
<feature type="binding site" evidence="2">
    <location>
        <position position="345"/>
    </location>
    <ligand>
        <name>Zn(2+)</name>
        <dbReference type="ChEBI" id="CHEBI:29105"/>
        <label>2</label>
    </ligand>
</feature>
<dbReference type="GO" id="GO:0005524">
    <property type="term" value="F:ATP binding"/>
    <property type="evidence" value="ECO:0007669"/>
    <property type="project" value="UniProtKB-KW"/>
</dbReference>
<dbReference type="InterPro" id="IPR000541">
    <property type="entry name" value="Ncs6/Tuc1/Ctu1"/>
</dbReference>
<dbReference type="Pfam" id="PF01171">
    <property type="entry name" value="ATP_bind_3"/>
    <property type="match status" value="1"/>
</dbReference>
<feature type="binding site" evidence="3">
    <location>
        <position position="209"/>
    </location>
    <ligand>
        <name>ATP</name>
        <dbReference type="ChEBI" id="CHEBI:30616"/>
    </ligand>
</feature>
<dbReference type="GO" id="GO:0002143">
    <property type="term" value="P:tRNA wobble position uridine thiolation"/>
    <property type="evidence" value="ECO:0007669"/>
    <property type="project" value="TreeGrafter"/>
</dbReference>
<feature type="binding site" evidence="2">
    <location>
        <position position="35"/>
    </location>
    <ligand>
        <name>Zn(2+)</name>
        <dbReference type="ChEBI" id="CHEBI:29105"/>
        <label>1</label>
    </ligand>
</feature>
<dbReference type="InterPro" id="IPR014729">
    <property type="entry name" value="Rossmann-like_a/b/a_fold"/>
</dbReference>
<dbReference type="GO" id="GO:0016740">
    <property type="term" value="F:transferase activity"/>
    <property type="evidence" value="ECO:0007669"/>
    <property type="project" value="UniProtKB-KW"/>
</dbReference>
<keyword evidence="2" id="KW-0862">Zinc</keyword>
<keyword evidence="3" id="KW-0067">ATP-binding</keyword>
<feature type="domain" description="2-thiouridine synthetase TtuA-like N-terminal LIM" evidence="5">
    <location>
        <begin position="32"/>
        <end position="55"/>
    </location>
</feature>
<evidence type="ECO:0000256" key="2">
    <source>
        <dbReference type="PIRSR" id="PIRSR004976-50"/>
    </source>
</evidence>
<dbReference type="NCBIfam" id="TIGR00269">
    <property type="entry name" value="TIGR00269 family protein"/>
    <property type="match status" value="1"/>
</dbReference>
<dbReference type="PANTHER" id="PTHR11807:SF12">
    <property type="entry name" value="CYTOPLASMIC TRNA 2-THIOLATION PROTEIN 1"/>
    <property type="match status" value="1"/>
</dbReference>
<accession>A0A075GHM7</accession>
<dbReference type="PIRSF" id="PIRSF004976">
    <property type="entry name" value="ATPase_YdaO"/>
    <property type="match status" value="1"/>
</dbReference>
<organism evidence="6">
    <name type="scientific">uncultured marine group II/III euryarchaeote KM3_159_E01</name>
    <dbReference type="NCBI Taxonomy" id="1457908"/>
    <lineage>
        <taxon>Archaea</taxon>
        <taxon>Methanobacteriati</taxon>
        <taxon>Methanobacteriota</taxon>
        <taxon>environmental samples</taxon>
    </lineage>
</organism>
<protein>
    <submittedName>
        <fullName evidence="6">PP-loop domain-containing protein</fullName>
    </submittedName>
</protein>
<evidence type="ECO:0000259" key="5">
    <source>
        <dbReference type="Pfam" id="PF22082"/>
    </source>
</evidence>
<dbReference type="InterPro" id="IPR054306">
    <property type="entry name" value="TtuA-like_LIM_N"/>
</dbReference>
<keyword evidence="2" id="KW-0479">Metal-binding</keyword>
<feature type="binding site" evidence="2">
    <location>
        <position position="32"/>
    </location>
    <ligand>
        <name>Zn(2+)</name>
        <dbReference type="ChEBI" id="CHEBI:29105"/>
        <label>1</label>
    </ligand>
</feature>
<dbReference type="Gene3D" id="3.40.50.620">
    <property type="entry name" value="HUPs"/>
    <property type="match status" value="1"/>
</dbReference>
<feature type="domain" description="tRNA(Ile)-lysidine/2-thiocytidine synthase N-terminal" evidence="4">
    <location>
        <begin position="87"/>
        <end position="244"/>
    </location>
</feature>
<feature type="binding site" evidence="3">
    <location>
        <begin position="90"/>
        <end position="92"/>
    </location>
    <ligand>
        <name>ATP</name>
        <dbReference type="ChEBI" id="CHEBI:30616"/>
    </ligand>
</feature>
<feature type="binding site" evidence="3">
    <location>
        <position position="96"/>
    </location>
    <ligand>
        <name>ATP</name>
        <dbReference type="ChEBI" id="CHEBI:30616"/>
    </ligand>
</feature>
<dbReference type="GO" id="GO:0046872">
    <property type="term" value="F:metal ion binding"/>
    <property type="evidence" value="ECO:0007669"/>
    <property type="project" value="UniProtKB-KW"/>
</dbReference>
<dbReference type="GO" id="GO:0000049">
    <property type="term" value="F:tRNA binding"/>
    <property type="evidence" value="ECO:0007669"/>
    <property type="project" value="InterPro"/>
</dbReference>
<dbReference type="Pfam" id="PF22082">
    <property type="entry name" value="TtuA_LIM_N"/>
    <property type="match status" value="1"/>
</dbReference>
<evidence type="ECO:0000256" key="3">
    <source>
        <dbReference type="PIRSR" id="PIRSR004976-51"/>
    </source>
</evidence>
<evidence type="ECO:0000256" key="1">
    <source>
        <dbReference type="ARBA" id="ARBA00022679"/>
    </source>
</evidence>
<proteinExistence type="predicted"/>
<sequence length="355" mass="39630">MHRKSPLIGDEWVQARPHRARCMAEAIAVEGCSRCKSPSVIHQAYSGQHLCGKHLSASIRKRTSKELRQQLRLPKDARHEDGSPYRILVAISGGKDSAVLLTMMHDILARRRDVELVSGCIDEGIDGYRAPSLECARQLAESLGVRFETLSYEEMGYERMDEVVTRMPAMGENHDEAKGLMPCSYCGVFRRQGLNALAEKLNADVMALGHNLDDMAQSILMNMQKGEIDRSVRLAPHTESPIDGIAPRIVPLRWIPEQEIHAHAMCQGLPMYHGDCPHAPGAMRQQSRGIVAEMESITPGARHGLLHSLDEIRRLHREANQDLVSEVRNCSECGEITSREVCQACTMKQWLAETA</sequence>
<feature type="binding site" evidence="2">
    <location>
        <position position="342"/>
    </location>
    <ligand>
        <name>Zn(2+)</name>
        <dbReference type="ChEBI" id="CHEBI:29105"/>
        <label>2</label>
    </ligand>
</feature>
<dbReference type="SUPFAM" id="SSF52402">
    <property type="entry name" value="Adenine nucleotide alpha hydrolases-like"/>
    <property type="match status" value="1"/>
</dbReference>
<dbReference type="GO" id="GO:0002144">
    <property type="term" value="C:cytosolic tRNA wobble base thiouridylase complex"/>
    <property type="evidence" value="ECO:0007669"/>
    <property type="project" value="TreeGrafter"/>
</dbReference>
<dbReference type="InterPro" id="IPR011063">
    <property type="entry name" value="TilS/TtcA_N"/>
</dbReference>
<feature type="binding site" evidence="2">
    <location>
        <position position="51"/>
    </location>
    <ligand>
        <name>Zn(2+)</name>
        <dbReference type="ChEBI" id="CHEBI:29105"/>
        <label>1</label>
    </ligand>
</feature>
<name>A0A075GHM7_9EURY</name>
<dbReference type="PANTHER" id="PTHR11807">
    <property type="entry name" value="ATPASES OF THE PP SUPERFAMILY-RELATED"/>
    <property type="match status" value="1"/>
</dbReference>
<evidence type="ECO:0000259" key="4">
    <source>
        <dbReference type="Pfam" id="PF01171"/>
    </source>
</evidence>